<feature type="domain" description="Response regulatory" evidence="3">
    <location>
        <begin position="5"/>
        <end position="120"/>
    </location>
</feature>
<comment type="caution">
    <text evidence="5">The sequence shown here is derived from an EMBL/GenBank/DDBJ whole genome shotgun (WGS) entry which is preliminary data.</text>
</comment>
<dbReference type="CDD" id="cd17534">
    <property type="entry name" value="REC_DC-like"/>
    <property type="match status" value="1"/>
</dbReference>
<keyword evidence="6" id="KW-1185">Reference proteome</keyword>
<organism evidence="5 6">
    <name type="scientific">Polaribacter gangjinensis</name>
    <dbReference type="NCBI Taxonomy" id="574710"/>
    <lineage>
        <taxon>Bacteria</taxon>
        <taxon>Pseudomonadati</taxon>
        <taxon>Bacteroidota</taxon>
        <taxon>Flavobacteriia</taxon>
        <taxon>Flavobacteriales</taxon>
        <taxon>Flavobacteriaceae</taxon>
    </lineage>
</organism>
<dbReference type="Gene3D" id="2.40.50.1020">
    <property type="entry name" value="LytTr DNA-binding domain"/>
    <property type="match status" value="1"/>
</dbReference>
<feature type="modified residue" description="4-aspartylphosphate" evidence="2">
    <location>
        <position position="55"/>
    </location>
</feature>
<dbReference type="PANTHER" id="PTHR44591:SF3">
    <property type="entry name" value="RESPONSE REGULATORY DOMAIN-CONTAINING PROTEIN"/>
    <property type="match status" value="1"/>
</dbReference>
<dbReference type="PROSITE" id="PS50110">
    <property type="entry name" value="RESPONSE_REGULATORY"/>
    <property type="match status" value="1"/>
</dbReference>
<dbReference type="Gene3D" id="3.40.50.2300">
    <property type="match status" value="1"/>
</dbReference>
<dbReference type="OrthoDB" id="2962330at2"/>
<evidence type="ECO:0000313" key="5">
    <source>
        <dbReference type="EMBL" id="PQJ75352.1"/>
    </source>
</evidence>
<accession>A0A2S7WDK6</accession>
<dbReference type="InterPro" id="IPR050595">
    <property type="entry name" value="Bact_response_regulator"/>
</dbReference>
<keyword evidence="5" id="KW-0238">DNA-binding</keyword>
<dbReference type="GO" id="GO:0000160">
    <property type="term" value="P:phosphorelay signal transduction system"/>
    <property type="evidence" value="ECO:0007669"/>
    <property type="project" value="InterPro"/>
</dbReference>
<dbReference type="SMART" id="SM00448">
    <property type="entry name" value="REC"/>
    <property type="match status" value="1"/>
</dbReference>
<dbReference type="SUPFAM" id="SSF52172">
    <property type="entry name" value="CheY-like"/>
    <property type="match status" value="1"/>
</dbReference>
<evidence type="ECO:0000259" key="3">
    <source>
        <dbReference type="PROSITE" id="PS50110"/>
    </source>
</evidence>
<dbReference type="AlphaFoldDB" id="A0A2S7WDK6"/>
<dbReference type="Pfam" id="PF00072">
    <property type="entry name" value="Response_reg"/>
    <property type="match status" value="1"/>
</dbReference>
<sequence>MEKVKILVVEDEIIIADSICNALNELGYHALEPAINFTEAIETIETEKPDIAILDIQLSGKKSGIDLAKRIRESYHFPFIFLTSNSDSFTINQAKEVKPPAYLIKPFSKEELYSSIEIALHNFSVKSGDLMEENLIIKEAIFIKNKGFFTKVSFSDILYLKSDHVYVEILLHNQQKYVVRTSLNDILSKLNSNFIRVHRGFVINIAYLTQINSNSVKIIEEEIPIGKKFREDIVKRINLI</sequence>
<dbReference type="InterPro" id="IPR001789">
    <property type="entry name" value="Sig_transdc_resp-reg_receiver"/>
</dbReference>
<dbReference type="Proteomes" id="UP000237608">
    <property type="component" value="Unassembled WGS sequence"/>
</dbReference>
<feature type="domain" description="HTH LytTR-type" evidence="4">
    <location>
        <begin position="151"/>
        <end position="208"/>
    </location>
</feature>
<evidence type="ECO:0000259" key="4">
    <source>
        <dbReference type="PROSITE" id="PS50930"/>
    </source>
</evidence>
<protein>
    <submittedName>
        <fullName evidence="5">DNA-binding response regulator</fullName>
    </submittedName>
</protein>
<proteinExistence type="predicted"/>
<dbReference type="Pfam" id="PF04397">
    <property type="entry name" value="LytTR"/>
    <property type="match status" value="1"/>
</dbReference>
<keyword evidence="1 2" id="KW-0597">Phosphoprotein</keyword>
<name>A0A2S7WDK6_9FLAO</name>
<evidence type="ECO:0000256" key="1">
    <source>
        <dbReference type="ARBA" id="ARBA00022553"/>
    </source>
</evidence>
<evidence type="ECO:0000313" key="6">
    <source>
        <dbReference type="Proteomes" id="UP000237608"/>
    </source>
</evidence>
<dbReference type="EMBL" id="MSCL01000001">
    <property type="protein sequence ID" value="PQJ75352.1"/>
    <property type="molecule type" value="Genomic_DNA"/>
</dbReference>
<dbReference type="RefSeq" id="WP_105046492.1">
    <property type="nucleotide sequence ID" value="NZ_CP150662.1"/>
</dbReference>
<dbReference type="InterPro" id="IPR011006">
    <property type="entry name" value="CheY-like_superfamily"/>
</dbReference>
<dbReference type="PROSITE" id="PS50930">
    <property type="entry name" value="HTH_LYTTR"/>
    <property type="match status" value="1"/>
</dbReference>
<dbReference type="InterPro" id="IPR007492">
    <property type="entry name" value="LytTR_DNA-bd_dom"/>
</dbReference>
<reference evidence="5 6" key="1">
    <citation type="submission" date="2016-12" db="EMBL/GenBank/DDBJ databases">
        <title>Trade-off between light-utilization and light-protection in marine flavobacteria.</title>
        <authorList>
            <person name="Kumagai Y."/>
            <person name="Yoshizawa S."/>
            <person name="Kogure K."/>
            <person name="Iwasaki W."/>
        </authorList>
    </citation>
    <scope>NUCLEOTIDE SEQUENCE [LARGE SCALE GENOMIC DNA]</scope>
    <source>
        <strain evidence="5 6">KCTC 22729</strain>
    </source>
</reference>
<dbReference type="PANTHER" id="PTHR44591">
    <property type="entry name" value="STRESS RESPONSE REGULATOR PROTEIN 1"/>
    <property type="match status" value="1"/>
</dbReference>
<dbReference type="SMART" id="SM00850">
    <property type="entry name" value="LytTR"/>
    <property type="match status" value="1"/>
</dbReference>
<evidence type="ECO:0000256" key="2">
    <source>
        <dbReference type="PROSITE-ProRule" id="PRU00169"/>
    </source>
</evidence>
<gene>
    <name evidence="5" type="ORF">BTO13_08910</name>
</gene>
<dbReference type="GO" id="GO:0003677">
    <property type="term" value="F:DNA binding"/>
    <property type="evidence" value="ECO:0007669"/>
    <property type="project" value="UniProtKB-KW"/>
</dbReference>